<dbReference type="InterPro" id="IPR036188">
    <property type="entry name" value="FAD/NAD-bd_sf"/>
</dbReference>
<evidence type="ECO:0000313" key="9">
    <source>
        <dbReference type="Proteomes" id="UP000297245"/>
    </source>
</evidence>
<keyword evidence="4" id="KW-0274">FAD</keyword>
<evidence type="ECO:0000256" key="1">
    <source>
        <dbReference type="ARBA" id="ARBA00001974"/>
    </source>
</evidence>
<keyword evidence="3" id="KW-0285">Flavoprotein</keyword>
<keyword evidence="5" id="KW-0560">Oxidoreductase</keyword>
<dbReference type="AlphaFoldDB" id="A0A4S8KV94"/>
<evidence type="ECO:0000256" key="6">
    <source>
        <dbReference type="SAM" id="MobiDB-lite"/>
    </source>
</evidence>
<evidence type="ECO:0000313" key="8">
    <source>
        <dbReference type="EMBL" id="THU79691.1"/>
    </source>
</evidence>
<keyword evidence="9" id="KW-1185">Reference proteome</keyword>
<dbReference type="Pfam" id="PF05199">
    <property type="entry name" value="GMC_oxred_C"/>
    <property type="match status" value="1"/>
</dbReference>
<dbReference type="InterPro" id="IPR051473">
    <property type="entry name" value="P2Ox-like"/>
</dbReference>
<evidence type="ECO:0000256" key="3">
    <source>
        <dbReference type="ARBA" id="ARBA00022630"/>
    </source>
</evidence>
<dbReference type="OrthoDB" id="167809at2759"/>
<evidence type="ECO:0000256" key="2">
    <source>
        <dbReference type="ARBA" id="ARBA00010790"/>
    </source>
</evidence>
<dbReference type="PANTHER" id="PTHR42784">
    <property type="entry name" value="PYRANOSE 2-OXIDASE"/>
    <property type="match status" value="1"/>
</dbReference>
<accession>A0A4S8KV94</accession>
<evidence type="ECO:0000259" key="7">
    <source>
        <dbReference type="Pfam" id="PF05199"/>
    </source>
</evidence>
<gene>
    <name evidence="8" type="ORF">K435DRAFT_973056</name>
</gene>
<reference evidence="8 9" key="1">
    <citation type="journal article" date="2019" name="Nat. Ecol. Evol.">
        <title>Megaphylogeny resolves global patterns of mushroom evolution.</title>
        <authorList>
            <person name="Varga T."/>
            <person name="Krizsan K."/>
            <person name="Foldi C."/>
            <person name="Dima B."/>
            <person name="Sanchez-Garcia M."/>
            <person name="Sanchez-Ramirez S."/>
            <person name="Szollosi G.J."/>
            <person name="Szarkandi J.G."/>
            <person name="Papp V."/>
            <person name="Albert L."/>
            <person name="Andreopoulos W."/>
            <person name="Angelini C."/>
            <person name="Antonin V."/>
            <person name="Barry K.W."/>
            <person name="Bougher N.L."/>
            <person name="Buchanan P."/>
            <person name="Buyck B."/>
            <person name="Bense V."/>
            <person name="Catcheside P."/>
            <person name="Chovatia M."/>
            <person name="Cooper J."/>
            <person name="Damon W."/>
            <person name="Desjardin D."/>
            <person name="Finy P."/>
            <person name="Geml J."/>
            <person name="Haridas S."/>
            <person name="Hughes K."/>
            <person name="Justo A."/>
            <person name="Karasinski D."/>
            <person name="Kautmanova I."/>
            <person name="Kiss B."/>
            <person name="Kocsube S."/>
            <person name="Kotiranta H."/>
            <person name="LaButti K.M."/>
            <person name="Lechner B.E."/>
            <person name="Liimatainen K."/>
            <person name="Lipzen A."/>
            <person name="Lukacs Z."/>
            <person name="Mihaltcheva S."/>
            <person name="Morgado L.N."/>
            <person name="Niskanen T."/>
            <person name="Noordeloos M.E."/>
            <person name="Ohm R.A."/>
            <person name="Ortiz-Santana B."/>
            <person name="Ovrebo C."/>
            <person name="Racz N."/>
            <person name="Riley R."/>
            <person name="Savchenko A."/>
            <person name="Shiryaev A."/>
            <person name="Soop K."/>
            <person name="Spirin V."/>
            <person name="Szebenyi C."/>
            <person name="Tomsovsky M."/>
            <person name="Tulloss R.E."/>
            <person name="Uehling J."/>
            <person name="Grigoriev I.V."/>
            <person name="Vagvolgyi C."/>
            <person name="Papp T."/>
            <person name="Martin F.M."/>
            <person name="Miettinen O."/>
            <person name="Hibbett D.S."/>
            <person name="Nagy L.G."/>
        </authorList>
    </citation>
    <scope>NUCLEOTIDE SEQUENCE [LARGE SCALE GENOMIC DNA]</scope>
    <source>
        <strain evidence="8 9">CBS 962.96</strain>
    </source>
</reference>
<proteinExistence type="inferred from homology"/>
<dbReference type="SUPFAM" id="SSF51905">
    <property type="entry name" value="FAD/NAD(P)-binding domain"/>
    <property type="match status" value="1"/>
</dbReference>
<feature type="domain" description="Glucose-methanol-choline oxidoreductase C-terminal" evidence="7">
    <location>
        <begin position="484"/>
        <end position="614"/>
    </location>
</feature>
<dbReference type="PANTHER" id="PTHR42784:SF1">
    <property type="entry name" value="PYRANOSE 2-OXIDASE"/>
    <property type="match status" value="1"/>
</dbReference>
<dbReference type="GO" id="GO:0016614">
    <property type="term" value="F:oxidoreductase activity, acting on CH-OH group of donors"/>
    <property type="evidence" value="ECO:0007669"/>
    <property type="project" value="InterPro"/>
</dbReference>
<protein>
    <submittedName>
        <fullName evidence="8">FAD/NAD(P)-binding domain-containing protein</fullName>
    </submittedName>
</protein>
<comment type="cofactor">
    <cofactor evidence="1">
        <name>FAD</name>
        <dbReference type="ChEBI" id="CHEBI:57692"/>
    </cofactor>
</comment>
<organism evidence="8 9">
    <name type="scientific">Dendrothele bispora (strain CBS 962.96)</name>
    <dbReference type="NCBI Taxonomy" id="1314807"/>
    <lineage>
        <taxon>Eukaryota</taxon>
        <taxon>Fungi</taxon>
        <taxon>Dikarya</taxon>
        <taxon>Basidiomycota</taxon>
        <taxon>Agaricomycotina</taxon>
        <taxon>Agaricomycetes</taxon>
        <taxon>Agaricomycetidae</taxon>
        <taxon>Agaricales</taxon>
        <taxon>Agaricales incertae sedis</taxon>
        <taxon>Dendrothele</taxon>
    </lineage>
</organism>
<dbReference type="Proteomes" id="UP000297245">
    <property type="component" value="Unassembled WGS sequence"/>
</dbReference>
<feature type="compositionally biased region" description="Basic and acidic residues" evidence="6">
    <location>
        <begin position="24"/>
        <end position="33"/>
    </location>
</feature>
<comment type="similarity">
    <text evidence="2">Belongs to the GMC oxidoreductase family.</text>
</comment>
<feature type="region of interest" description="Disordered" evidence="6">
    <location>
        <begin position="24"/>
        <end position="51"/>
    </location>
</feature>
<name>A0A4S8KV94_DENBC</name>
<sequence>MSHIPDYLKTPHSISPSFHFRVGEKPKGSEVAKPEQPVNEFGYPRPGIQSPTPSAATAAHYFVDDATWSAILDHGDFDDVVVGSGHCALAYVDEALKRDPHRKILILERGGFWLPEHFQNLPLPFKMVLGGPSETFPWTLSTKTRRIPELGFMHGSCPFFGGRSTFWSAWCPTPTPDLMRSYPESMMKTAESPEFWKKCKSLLRVTPADQISDQIFAELQIDIDDALKRGREEGKIPTADVTEPAPLAVGRTTPTSTLAFNKFSTPGPLLALQQRQTVLAGRKQGSPLMIATDCVVERFHVDEDEDHAVTVLETSRGDLCFPNGKTNLILAAGAIPATTMLLNSLESMQTRAGKRLTGHFLSHIVARYPMNNDRYVLKSYGENYSSLQSANKEKCGISKDRLEIAASYVSGKDPKSDHQYHIQVTAIHSPHPESDAEDAGRECPDYAAAASAEQLKGSEKYIVLVCASLGELDENNTNSWVKRNPQDPDVTTNVKLQVTLTDVDHSLWDVMDKATFDSIKVMAQSEAANLEYWHDSGSGDGSGTWKKTKPDSKQNRVPGVVHEASTLYMGPKTDPHAAVDEMYRPYGCKNVYVTGGAIFPAAGSWNPTLTMCGYAQDLASKIVPQKS</sequence>
<dbReference type="Gene3D" id="3.50.50.60">
    <property type="entry name" value="FAD/NAD(P)-binding domain"/>
    <property type="match status" value="2"/>
</dbReference>
<dbReference type="EMBL" id="ML179990">
    <property type="protein sequence ID" value="THU79691.1"/>
    <property type="molecule type" value="Genomic_DNA"/>
</dbReference>
<evidence type="ECO:0000256" key="5">
    <source>
        <dbReference type="ARBA" id="ARBA00023002"/>
    </source>
</evidence>
<dbReference type="InterPro" id="IPR007867">
    <property type="entry name" value="GMC_OxRtase_C"/>
</dbReference>
<feature type="region of interest" description="Disordered" evidence="6">
    <location>
        <begin position="533"/>
        <end position="557"/>
    </location>
</feature>
<evidence type="ECO:0000256" key="4">
    <source>
        <dbReference type="ARBA" id="ARBA00022827"/>
    </source>
</evidence>